<gene>
    <name evidence="1" type="ORF">Pcinc_024827</name>
</gene>
<proteinExistence type="predicted"/>
<dbReference type="Proteomes" id="UP001286313">
    <property type="component" value="Unassembled WGS sequence"/>
</dbReference>
<keyword evidence="2" id="KW-1185">Reference proteome</keyword>
<evidence type="ECO:0000313" key="1">
    <source>
        <dbReference type="EMBL" id="KAK3869884.1"/>
    </source>
</evidence>
<dbReference type="EMBL" id="JAWQEG010002762">
    <property type="protein sequence ID" value="KAK3869884.1"/>
    <property type="molecule type" value="Genomic_DNA"/>
</dbReference>
<organism evidence="1 2">
    <name type="scientific">Petrolisthes cinctipes</name>
    <name type="common">Flat porcelain crab</name>
    <dbReference type="NCBI Taxonomy" id="88211"/>
    <lineage>
        <taxon>Eukaryota</taxon>
        <taxon>Metazoa</taxon>
        <taxon>Ecdysozoa</taxon>
        <taxon>Arthropoda</taxon>
        <taxon>Crustacea</taxon>
        <taxon>Multicrustacea</taxon>
        <taxon>Malacostraca</taxon>
        <taxon>Eumalacostraca</taxon>
        <taxon>Eucarida</taxon>
        <taxon>Decapoda</taxon>
        <taxon>Pleocyemata</taxon>
        <taxon>Anomura</taxon>
        <taxon>Galatheoidea</taxon>
        <taxon>Porcellanidae</taxon>
        <taxon>Petrolisthes</taxon>
    </lineage>
</organism>
<comment type="caution">
    <text evidence="1">The sequence shown here is derived from an EMBL/GenBank/DDBJ whole genome shotgun (WGS) entry which is preliminary data.</text>
</comment>
<name>A0AAE1FAE3_PETCI</name>
<dbReference type="PANTHER" id="PTHR46888">
    <property type="entry name" value="ZINC KNUCKLE DOMAINCONTAINING PROTEIN-RELATED"/>
    <property type="match status" value="1"/>
</dbReference>
<sequence>MAKGPSLPPFDETKDDCDSYVRQLELFARSVQWPKENWGVILSSYLKGTALETYARLTEDEAVDYDKVKLVLMETFNCTSEGFRKRFRSCKPQRGEKVEQFVNRLKNLLKRVINGQVDRYPLVLVEIQSPYYSGCVTAVCMENPVYDVIVGNIKGATSLQDPEEMCKQEISAAVTRAAAKRGKQAFPNNKLLLQWRGPYNVVEVKGDINIDVNGVRKIFHANMLKSYHSRSGYSFSSPQTEPTVAATEAGAVAVVEEETDYEAGGESLVLPSIRPKETWKQVNINDNLTRSHKMR</sequence>
<dbReference type="AlphaFoldDB" id="A0AAE1FAE3"/>
<accession>A0AAE1FAE3</accession>
<protein>
    <submittedName>
        <fullName evidence="1">Uncharacterized protein</fullName>
    </submittedName>
</protein>
<dbReference type="PANTHER" id="PTHR46888:SF1">
    <property type="entry name" value="RIBONUCLEASE H"/>
    <property type="match status" value="1"/>
</dbReference>
<evidence type="ECO:0000313" key="2">
    <source>
        <dbReference type="Proteomes" id="UP001286313"/>
    </source>
</evidence>
<reference evidence="1" key="1">
    <citation type="submission" date="2023-10" db="EMBL/GenBank/DDBJ databases">
        <title>Genome assemblies of two species of porcelain crab, Petrolisthes cinctipes and Petrolisthes manimaculis (Anomura: Porcellanidae).</title>
        <authorList>
            <person name="Angst P."/>
        </authorList>
    </citation>
    <scope>NUCLEOTIDE SEQUENCE</scope>
    <source>
        <strain evidence="1">PB745_01</strain>
        <tissue evidence="1">Gill</tissue>
    </source>
</reference>